<dbReference type="Pfam" id="PF10974">
    <property type="entry name" value="DUF2804"/>
    <property type="match status" value="1"/>
</dbReference>
<evidence type="ECO:0000313" key="1">
    <source>
        <dbReference type="EMBL" id="SDT94167.1"/>
    </source>
</evidence>
<proteinExistence type="predicted"/>
<dbReference type="PANTHER" id="PTHR35868">
    <property type="entry name" value="DUF2804 DOMAIN-CONTAINING PROTEIN-RELATED"/>
    <property type="match status" value="1"/>
</dbReference>
<reference evidence="1 2" key="1">
    <citation type="submission" date="2016-10" db="EMBL/GenBank/DDBJ databases">
        <authorList>
            <person name="Varghese N."/>
            <person name="Submissions S."/>
        </authorList>
    </citation>
    <scope>NUCLEOTIDE SEQUENCE [LARGE SCALE GENOMIC DNA]</scope>
    <source>
        <strain evidence="1 2">DSM 9169</strain>
    </source>
</reference>
<gene>
    <name evidence="1" type="ORF">SAMN04489714_1089</name>
</gene>
<dbReference type="Proteomes" id="UP000198976">
    <property type="component" value="Chromosome I"/>
</dbReference>
<dbReference type="PANTHER" id="PTHR35868:SF3">
    <property type="entry name" value="DUF2804 DOMAIN-CONTAINING PROTEIN"/>
    <property type="match status" value="1"/>
</dbReference>
<dbReference type="EMBL" id="LT629792">
    <property type="protein sequence ID" value="SDT94167.1"/>
    <property type="molecule type" value="Genomic_DNA"/>
</dbReference>
<name>A0ABY0V7Q0_9ACTO</name>
<sequence>MPGGTLREPGWARSPLLDYDRQAITAPRWRIKEWDYYIALTDTTALAFTVCDGGYFGMVSVSWVDLTAPSEHTETVLIPLPMGRLKLPRSSTAGVSQFVNSRVRIRFETTSTGRKIRCHMKNFSESEDFKCVLTMEQLGMDSLVIATPWAEDPRAFYYNQKVNCMPVRGSATWGSRRVDFDAATDFCTLDWGRGVWTYDNRWYWGSGNARIDGVPFGFNIGYGFGDTSAASENVIFYDGVAHKLDDVLFQIPHSYTDPWQFTSSDHRFETVFEPIIDRSASMSVGPVATEQHQVFGRMSGHVVLDDGTDLELRDIVCFAEDVHNRY</sequence>
<accession>A0ABY0V7Q0</accession>
<keyword evidence="2" id="KW-1185">Reference proteome</keyword>
<evidence type="ECO:0008006" key="3">
    <source>
        <dbReference type="Google" id="ProtNLM"/>
    </source>
</evidence>
<evidence type="ECO:0000313" key="2">
    <source>
        <dbReference type="Proteomes" id="UP000198976"/>
    </source>
</evidence>
<protein>
    <recommendedName>
        <fullName evidence="3">DUF2804 domain-containing protein</fullName>
    </recommendedName>
</protein>
<dbReference type="InterPro" id="IPR021243">
    <property type="entry name" value="DUF2804"/>
</dbReference>
<organism evidence="1 2">
    <name type="scientific">Schaalia radingae</name>
    <dbReference type="NCBI Taxonomy" id="131110"/>
    <lineage>
        <taxon>Bacteria</taxon>
        <taxon>Bacillati</taxon>
        <taxon>Actinomycetota</taxon>
        <taxon>Actinomycetes</taxon>
        <taxon>Actinomycetales</taxon>
        <taxon>Actinomycetaceae</taxon>
        <taxon>Schaalia</taxon>
    </lineage>
</organism>